<dbReference type="AlphaFoldDB" id="A0A9P6ZQW4"/>
<evidence type="ECO:0000256" key="1">
    <source>
        <dbReference type="SAM" id="MobiDB-lite"/>
    </source>
</evidence>
<organism evidence="2 3">
    <name type="scientific">Suillus placidus</name>
    <dbReference type="NCBI Taxonomy" id="48579"/>
    <lineage>
        <taxon>Eukaryota</taxon>
        <taxon>Fungi</taxon>
        <taxon>Dikarya</taxon>
        <taxon>Basidiomycota</taxon>
        <taxon>Agaricomycotina</taxon>
        <taxon>Agaricomycetes</taxon>
        <taxon>Agaricomycetidae</taxon>
        <taxon>Boletales</taxon>
        <taxon>Suillineae</taxon>
        <taxon>Suillaceae</taxon>
        <taxon>Suillus</taxon>
    </lineage>
</organism>
<proteinExistence type="predicted"/>
<comment type="caution">
    <text evidence="2">The sequence shown here is derived from an EMBL/GenBank/DDBJ whole genome shotgun (WGS) entry which is preliminary data.</text>
</comment>
<feature type="compositionally biased region" description="Acidic residues" evidence="1">
    <location>
        <begin position="108"/>
        <end position="119"/>
    </location>
</feature>
<accession>A0A9P6ZQW4</accession>
<protein>
    <submittedName>
        <fullName evidence="2">Uncharacterized protein</fullName>
    </submittedName>
</protein>
<name>A0A9P6ZQW4_9AGAM</name>
<dbReference type="Proteomes" id="UP000714275">
    <property type="component" value="Unassembled WGS sequence"/>
</dbReference>
<evidence type="ECO:0000313" key="2">
    <source>
        <dbReference type="EMBL" id="KAG1775027.1"/>
    </source>
</evidence>
<dbReference type="EMBL" id="JABBWD010000036">
    <property type="protein sequence ID" value="KAG1775027.1"/>
    <property type="molecule type" value="Genomic_DNA"/>
</dbReference>
<keyword evidence="3" id="KW-1185">Reference proteome</keyword>
<feature type="region of interest" description="Disordered" evidence="1">
    <location>
        <begin position="93"/>
        <end position="120"/>
    </location>
</feature>
<gene>
    <name evidence="2" type="ORF">EV702DRAFT_1180479</name>
</gene>
<dbReference type="OrthoDB" id="3228476at2759"/>
<evidence type="ECO:0000313" key="3">
    <source>
        <dbReference type="Proteomes" id="UP000714275"/>
    </source>
</evidence>
<sequence length="231" mass="26877">MPSIFHVGIHFLLGDGEAFFTQLENYHRLRPDISSPIWLLQTLFLDETDQDCLDFQAEWNRHPICGPDTNDKNDCEGIYHDIIEEYYGVHGHTATQRQHQTRAGHLMDEEDSDDDDEEPQNMVQSINDQQRDHIHHEAISVPLQRKPFVNDETHQQFSAVLTSVVAKYITPCHCRLTADEWEGSDYPTFETIPIDRQGSKELHVSLAELIWFKRAKLWCQASVALLYFSRQ</sequence>
<reference evidence="2" key="1">
    <citation type="journal article" date="2020" name="New Phytol.">
        <title>Comparative genomics reveals dynamic genome evolution in host specialist ectomycorrhizal fungi.</title>
        <authorList>
            <person name="Lofgren L.A."/>
            <person name="Nguyen N.H."/>
            <person name="Vilgalys R."/>
            <person name="Ruytinx J."/>
            <person name="Liao H.L."/>
            <person name="Branco S."/>
            <person name="Kuo A."/>
            <person name="LaButti K."/>
            <person name="Lipzen A."/>
            <person name="Andreopoulos W."/>
            <person name="Pangilinan J."/>
            <person name="Riley R."/>
            <person name="Hundley H."/>
            <person name="Na H."/>
            <person name="Barry K."/>
            <person name="Grigoriev I.V."/>
            <person name="Stajich J.E."/>
            <person name="Kennedy P.G."/>
        </authorList>
    </citation>
    <scope>NUCLEOTIDE SEQUENCE</scope>
    <source>
        <strain evidence="2">DOB743</strain>
    </source>
</reference>